<protein>
    <submittedName>
        <fullName evidence="5">SM24 protein</fullName>
    </submittedName>
</protein>
<organism evidence="5">
    <name type="scientific">Ophiomastix wendtii</name>
    <dbReference type="NCBI Taxonomy" id="7623"/>
    <lineage>
        <taxon>Eukaryota</taxon>
        <taxon>Metazoa</taxon>
        <taxon>Echinodermata</taxon>
        <taxon>Eleutherozoa</taxon>
        <taxon>Asterozoa</taxon>
        <taxon>Ophiuroidea</taxon>
        <taxon>Myophiuroidea</taxon>
        <taxon>Metophiurida</taxon>
        <taxon>Ophintegrida</taxon>
        <taxon>Amphilepidida</taxon>
        <taxon>Ophiurina</taxon>
        <taxon>Gnathophiurina</taxon>
        <taxon>Ophiactoidea</taxon>
        <taxon>Ophiocomidae</taxon>
        <taxon>Ophiomastix</taxon>
    </lineage>
</organism>
<keyword evidence="3" id="KW-0732">Signal</keyword>
<name>A0A0K0M9G3_9ECHI</name>
<dbReference type="Gene3D" id="3.10.100.10">
    <property type="entry name" value="Mannose-Binding Protein A, subunit A"/>
    <property type="match status" value="1"/>
</dbReference>
<dbReference type="InterPro" id="IPR050111">
    <property type="entry name" value="C-type_lectin/snaclec_domain"/>
</dbReference>
<accession>A0A0K0M9G3</accession>
<keyword evidence="1" id="KW-1015">Disulfide bond</keyword>
<feature type="domain" description="C-type lectin" evidence="4">
    <location>
        <begin position="26"/>
        <end position="157"/>
    </location>
</feature>
<dbReference type="PROSITE" id="PS00615">
    <property type="entry name" value="C_TYPE_LECTIN_1"/>
    <property type="match status" value="1"/>
</dbReference>
<evidence type="ECO:0000256" key="2">
    <source>
        <dbReference type="SAM" id="MobiDB-lite"/>
    </source>
</evidence>
<dbReference type="InterPro" id="IPR016186">
    <property type="entry name" value="C-type_lectin-like/link_sf"/>
</dbReference>
<dbReference type="InterPro" id="IPR016187">
    <property type="entry name" value="CTDL_fold"/>
</dbReference>
<dbReference type="EMBL" id="KJ999723">
    <property type="protein sequence ID" value="AJT58573.1"/>
    <property type="molecule type" value="mRNA"/>
</dbReference>
<sequence>MRLLILAAVVTLAYGHSACPPLWTHLGDSCYRFFPDRLRWEDAKTTCGQFAPCSAEALGQLVKIADAQVNEFLGIYLNSFVPQPPATDFWIGASDLGLEGRFTNVDGTPVTFTNWAQGQPDNGAQSTGQPENCVMYGGETKLWSDASCAMMMPYICMMPAEKERFPRLVPPIIPGVGPTLPNNPQNPQNPNQPGQGPQNPNQPGRPF</sequence>
<feature type="chain" id="PRO_5012475238" evidence="3">
    <location>
        <begin position="16"/>
        <end position="207"/>
    </location>
</feature>
<evidence type="ECO:0000259" key="4">
    <source>
        <dbReference type="PROSITE" id="PS50041"/>
    </source>
</evidence>
<dbReference type="SMART" id="SM00034">
    <property type="entry name" value="CLECT"/>
    <property type="match status" value="1"/>
</dbReference>
<dbReference type="PROSITE" id="PS50041">
    <property type="entry name" value="C_TYPE_LECTIN_2"/>
    <property type="match status" value="1"/>
</dbReference>
<evidence type="ECO:0000256" key="1">
    <source>
        <dbReference type="ARBA" id="ARBA00023157"/>
    </source>
</evidence>
<dbReference type="InterPro" id="IPR001304">
    <property type="entry name" value="C-type_lectin-like"/>
</dbReference>
<dbReference type="SUPFAM" id="SSF56436">
    <property type="entry name" value="C-type lectin-like"/>
    <property type="match status" value="1"/>
</dbReference>
<evidence type="ECO:0000313" key="5">
    <source>
        <dbReference type="EMBL" id="AJT58573.1"/>
    </source>
</evidence>
<dbReference type="PANTHER" id="PTHR22803">
    <property type="entry name" value="MANNOSE, PHOSPHOLIPASE, LECTIN RECEPTOR RELATED"/>
    <property type="match status" value="1"/>
</dbReference>
<dbReference type="AlphaFoldDB" id="A0A0K0M9G3"/>
<evidence type="ECO:0000256" key="3">
    <source>
        <dbReference type="SAM" id="SignalP"/>
    </source>
</evidence>
<proteinExistence type="evidence at transcript level"/>
<feature type="region of interest" description="Disordered" evidence="2">
    <location>
        <begin position="171"/>
        <end position="207"/>
    </location>
</feature>
<dbReference type="InterPro" id="IPR018378">
    <property type="entry name" value="C-type_lectin_CS"/>
</dbReference>
<reference evidence="5" key="1">
    <citation type="submission" date="2014-06" db="EMBL/GenBank/DDBJ databases">
        <title>Three species of the Botryosphaeriales overlap on five unrelated trees in China, with a novel species.</title>
        <authorList>
            <person name="Tian C."/>
            <person name="Fan X."/>
        </authorList>
    </citation>
    <scope>NUCLEOTIDE SEQUENCE</scope>
</reference>
<feature type="signal peptide" evidence="3">
    <location>
        <begin position="1"/>
        <end position="15"/>
    </location>
</feature>
<feature type="compositionally biased region" description="Low complexity" evidence="2">
    <location>
        <begin position="182"/>
        <end position="207"/>
    </location>
</feature>
<dbReference type="Pfam" id="PF00059">
    <property type="entry name" value="Lectin_C"/>
    <property type="match status" value="1"/>
</dbReference>